<dbReference type="GO" id="GO:0004140">
    <property type="term" value="F:dephospho-CoA kinase activity"/>
    <property type="evidence" value="ECO:0007669"/>
    <property type="project" value="UniProtKB-UniRule"/>
</dbReference>
<evidence type="ECO:0000313" key="7">
    <source>
        <dbReference type="Proteomes" id="UP000694001"/>
    </source>
</evidence>
<dbReference type="PANTHER" id="PTHR10695">
    <property type="entry name" value="DEPHOSPHO-COA KINASE-RELATED"/>
    <property type="match status" value="1"/>
</dbReference>
<dbReference type="KEGG" id="elio:KO353_07735"/>
<dbReference type="RefSeq" id="WP_218287116.1">
    <property type="nucleotide sequence ID" value="NZ_CP076448.1"/>
</dbReference>
<sequence length="196" mass="21240">MRVIGLTGGIGMGKTTIAKIFARARIPVHDADRAVHALYGRGGAAVAAVAALVPEAVRDGAVDRSVLRQAVLADPSLLARLEALVHPLVRRDQARFLALCRRRRARAAVLDIPLLFETGADRRLDRVVVVSAPRPVQRARVLARPGMTAERLAAILARQMPDAERRRRADCVIPTGLSRHFAQARLRRALPSLLGG</sequence>
<evidence type="ECO:0000256" key="5">
    <source>
        <dbReference type="NCBIfam" id="TIGR00152"/>
    </source>
</evidence>
<dbReference type="HAMAP" id="MF_00376">
    <property type="entry name" value="Dephospho_CoA_kinase"/>
    <property type="match status" value="1"/>
</dbReference>
<name>A0A975YKS3_9PROT</name>
<dbReference type="AlphaFoldDB" id="A0A975YKS3"/>
<keyword evidence="7" id="KW-1185">Reference proteome</keyword>
<comment type="pathway">
    <text evidence="4">Cofactor biosynthesis; coenzyme A biosynthesis; CoA from (R)-pantothenate: step 5/5.</text>
</comment>
<dbReference type="PROSITE" id="PS51219">
    <property type="entry name" value="DPCK"/>
    <property type="match status" value="1"/>
</dbReference>
<comment type="function">
    <text evidence="4">Catalyzes the phosphorylation of the 3'-hydroxyl group of dephosphocoenzyme A to form coenzyme A.</text>
</comment>
<keyword evidence="2 4" id="KW-0067">ATP-binding</keyword>
<comment type="subcellular location">
    <subcellularLocation>
        <location evidence="4">Cytoplasm</location>
    </subcellularLocation>
</comment>
<proteinExistence type="inferred from homology"/>
<evidence type="ECO:0000256" key="1">
    <source>
        <dbReference type="ARBA" id="ARBA00022741"/>
    </source>
</evidence>
<dbReference type="EMBL" id="CP076448">
    <property type="protein sequence ID" value="QXM26065.1"/>
    <property type="molecule type" value="Genomic_DNA"/>
</dbReference>
<evidence type="ECO:0000313" key="6">
    <source>
        <dbReference type="EMBL" id="QXM26065.1"/>
    </source>
</evidence>
<dbReference type="GO" id="GO:0005524">
    <property type="term" value="F:ATP binding"/>
    <property type="evidence" value="ECO:0007669"/>
    <property type="project" value="UniProtKB-UniRule"/>
</dbReference>
<comment type="catalytic activity">
    <reaction evidence="4">
        <text>3'-dephospho-CoA + ATP = ADP + CoA + H(+)</text>
        <dbReference type="Rhea" id="RHEA:18245"/>
        <dbReference type="ChEBI" id="CHEBI:15378"/>
        <dbReference type="ChEBI" id="CHEBI:30616"/>
        <dbReference type="ChEBI" id="CHEBI:57287"/>
        <dbReference type="ChEBI" id="CHEBI:57328"/>
        <dbReference type="ChEBI" id="CHEBI:456216"/>
        <dbReference type="EC" id="2.7.1.24"/>
    </reaction>
</comment>
<dbReference type="Proteomes" id="UP000694001">
    <property type="component" value="Chromosome"/>
</dbReference>
<keyword evidence="4 6" id="KW-0808">Transferase</keyword>
<keyword evidence="4 6" id="KW-0418">Kinase</keyword>
<dbReference type="Pfam" id="PF01121">
    <property type="entry name" value="CoaE"/>
    <property type="match status" value="1"/>
</dbReference>
<dbReference type="CDD" id="cd02022">
    <property type="entry name" value="DPCK"/>
    <property type="match status" value="1"/>
</dbReference>
<dbReference type="EC" id="2.7.1.24" evidence="4 5"/>
<dbReference type="InterPro" id="IPR001977">
    <property type="entry name" value="Depp_CoAkinase"/>
</dbReference>
<reference evidence="6" key="1">
    <citation type="submission" date="2021-06" db="EMBL/GenBank/DDBJ databases">
        <title>Elioraea tepida, sp. nov., a moderately thermophilic aerobic anoxygenic phototrophic bacterium isolated from an alkaline siliceous hot spring mat community in Yellowstone National Park, WY, USA.</title>
        <authorList>
            <person name="Saini M.K."/>
            <person name="Yoshida S."/>
            <person name="Sebastian A."/>
            <person name="Hirose S."/>
            <person name="Hara E."/>
            <person name="Tamaki H."/>
            <person name="Soulier N.T."/>
            <person name="Albert I."/>
            <person name="Hanada S."/>
            <person name="Bryant D.A."/>
            <person name="Tank M."/>
        </authorList>
    </citation>
    <scope>NUCLEOTIDE SEQUENCE</scope>
    <source>
        <strain evidence="6">MS-P2</strain>
    </source>
</reference>
<dbReference type="NCBIfam" id="TIGR00152">
    <property type="entry name" value="dephospho-CoA kinase"/>
    <property type="match status" value="1"/>
</dbReference>
<dbReference type="GO" id="GO:0015937">
    <property type="term" value="P:coenzyme A biosynthetic process"/>
    <property type="evidence" value="ECO:0007669"/>
    <property type="project" value="UniProtKB-UniRule"/>
</dbReference>
<evidence type="ECO:0000256" key="2">
    <source>
        <dbReference type="ARBA" id="ARBA00022840"/>
    </source>
</evidence>
<accession>A0A975YKS3</accession>
<gene>
    <name evidence="4 6" type="primary">coaE</name>
    <name evidence="6" type="ORF">KO353_07735</name>
</gene>
<protein>
    <recommendedName>
        <fullName evidence="4 5">Dephospho-CoA kinase</fullName>
        <ecNumber evidence="4 5">2.7.1.24</ecNumber>
    </recommendedName>
    <alternativeName>
        <fullName evidence="4">Dephosphocoenzyme A kinase</fullName>
    </alternativeName>
</protein>
<keyword evidence="1 4" id="KW-0547">Nucleotide-binding</keyword>
<feature type="binding site" evidence="4">
    <location>
        <begin position="11"/>
        <end position="16"/>
    </location>
    <ligand>
        <name>ATP</name>
        <dbReference type="ChEBI" id="CHEBI:30616"/>
    </ligand>
</feature>
<dbReference type="PANTHER" id="PTHR10695:SF46">
    <property type="entry name" value="BIFUNCTIONAL COENZYME A SYNTHASE-RELATED"/>
    <property type="match status" value="1"/>
</dbReference>
<organism evidence="6 7">
    <name type="scientific">Elioraea tepida</name>
    <dbReference type="NCBI Taxonomy" id="2843330"/>
    <lineage>
        <taxon>Bacteria</taxon>
        <taxon>Pseudomonadati</taxon>
        <taxon>Pseudomonadota</taxon>
        <taxon>Alphaproteobacteria</taxon>
        <taxon>Acetobacterales</taxon>
        <taxon>Elioraeaceae</taxon>
        <taxon>Elioraea</taxon>
    </lineage>
</organism>
<comment type="similarity">
    <text evidence="4">Belongs to the CoaE family.</text>
</comment>
<keyword evidence="3 4" id="KW-0173">Coenzyme A biosynthesis</keyword>
<keyword evidence="4" id="KW-0963">Cytoplasm</keyword>
<dbReference type="GO" id="GO:0005737">
    <property type="term" value="C:cytoplasm"/>
    <property type="evidence" value="ECO:0007669"/>
    <property type="project" value="UniProtKB-SubCell"/>
</dbReference>
<evidence type="ECO:0000256" key="3">
    <source>
        <dbReference type="ARBA" id="ARBA00022993"/>
    </source>
</evidence>
<evidence type="ECO:0000256" key="4">
    <source>
        <dbReference type="HAMAP-Rule" id="MF_00376"/>
    </source>
</evidence>